<sequence>MLLSARKISKHWCPCRPNLSLSHTPSTKPNSHISSSLHSLCQVEELDDLLPWLESKAGVEISMVLSIRKSAYRRSLFASKTIRAGDCILKVSFNAQLAPDNLNLELKALLSDDIGDVAKLAIIVLLEQKMG</sequence>
<gene>
    <name evidence="1" type="ORF">ORAREDHAP_LOCUS16449</name>
</gene>
<dbReference type="InterPro" id="IPR046341">
    <property type="entry name" value="SET_dom_sf"/>
</dbReference>
<dbReference type="Gene3D" id="3.90.1410.10">
    <property type="entry name" value="set domain protein methyltransferase, domain 1"/>
    <property type="match status" value="1"/>
</dbReference>
<organism evidence="1 2">
    <name type="scientific">Prunus armeniaca</name>
    <name type="common">Apricot</name>
    <name type="synonym">Armeniaca vulgaris</name>
    <dbReference type="NCBI Taxonomy" id="36596"/>
    <lineage>
        <taxon>Eukaryota</taxon>
        <taxon>Viridiplantae</taxon>
        <taxon>Streptophyta</taxon>
        <taxon>Embryophyta</taxon>
        <taxon>Tracheophyta</taxon>
        <taxon>Spermatophyta</taxon>
        <taxon>Magnoliopsida</taxon>
        <taxon>eudicotyledons</taxon>
        <taxon>Gunneridae</taxon>
        <taxon>Pentapetalae</taxon>
        <taxon>rosids</taxon>
        <taxon>fabids</taxon>
        <taxon>Rosales</taxon>
        <taxon>Rosaceae</taxon>
        <taxon>Amygdaloideae</taxon>
        <taxon>Amygdaleae</taxon>
        <taxon>Prunus</taxon>
    </lineage>
</organism>
<protein>
    <submittedName>
        <fullName evidence="1">Uncharacterized protein</fullName>
    </submittedName>
</protein>
<dbReference type="Proteomes" id="UP000507245">
    <property type="component" value="Unassembled WGS sequence"/>
</dbReference>
<dbReference type="SUPFAM" id="SSF82199">
    <property type="entry name" value="SET domain"/>
    <property type="match status" value="1"/>
</dbReference>
<dbReference type="EMBL" id="CAEKKB010000002">
    <property type="protein sequence ID" value="CAB4301052.1"/>
    <property type="molecule type" value="Genomic_DNA"/>
</dbReference>
<name>A0A6J5WN22_PRUAR</name>
<proteinExistence type="predicted"/>
<accession>A0A6J5WN22</accession>
<dbReference type="AlphaFoldDB" id="A0A6J5WN22"/>
<keyword evidence="2" id="KW-1185">Reference proteome</keyword>
<evidence type="ECO:0000313" key="1">
    <source>
        <dbReference type="EMBL" id="CAB4301052.1"/>
    </source>
</evidence>
<dbReference type="OrthoDB" id="441812at2759"/>
<evidence type="ECO:0000313" key="2">
    <source>
        <dbReference type="Proteomes" id="UP000507245"/>
    </source>
</evidence>
<reference evidence="2" key="1">
    <citation type="journal article" date="2020" name="Genome Biol.">
        <title>Gamete binning: chromosome-level and haplotype-resolved genome assembly enabled by high-throughput single-cell sequencing of gamete genomes.</title>
        <authorList>
            <person name="Campoy J.A."/>
            <person name="Sun H."/>
            <person name="Goel M."/>
            <person name="Jiao W.-B."/>
            <person name="Folz-Donahue K."/>
            <person name="Wang N."/>
            <person name="Rubio M."/>
            <person name="Liu C."/>
            <person name="Kukat C."/>
            <person name="Ruiz D."/>
            <person name="Huettel B."/>
            <person name="Schneeberger K."/>
        </authorList>
    </citation>
    <scope>NUCLEOTIDE SEQUENCE [LARGE SCALE GENOMIC DNA]</scope>
    <source>
        <strain evidence="2">cv. Rojo Pasion</strain>
    </source>
</reference>